<proteinExistence type="predicted"/>
<feature type="domain" description="RelA/SpoT" evidence="1">
    <location>
        <begin position="73"/>
        <end position="192"/>
    </location>
</feature>
<dbReference type="Pfam" id="PF04607">
    <property type="entry name" value="RelA_SpoT"/>
    <property type="match status" value="1"/>
</dbReference>
<dbReference type="PATRIC" id="fig|292564.3.peg.2302"/>
<dbReference type="SMART" id="SM00954">
    <property type="entry name" value="RelA_SpoT"/>
    <property type="match status" value="1"/>
</dbReference>
<dbReference type="HOGENOM" id="CLU_061357_0_0_3"/>
<dbReference type="CDD" id="cd05399">
    <property type="entry name" value="NT_Rel-Spo_like"/>
    <property type="match status" value="1"/>
</dbReference>
<dbReference type="Proteomes" id="UP000010388">
    <property type="component" value="Chromosome"/>
</dbReference>
<dbReference type="InterPro" id="IPR052366">
    <property type="entry name" value="GTP_Pyrophosphokinase"/>
</dbReference>
<dbReference type="PANTHER" id="PTHR47837">
    <property type="entry name" value="GTP PYROPHOSPHOKINASE YJBM"/>
    <property type="match status" value="1"/>
</dbReference>
<gene>
    <name evidence="2" type="ordered locus">Cyagr_2424</name>
</gene>
<dbReference type="GO" id="GO:0015969">
    <property type="term" value="P:guanosine tetraphosphate metabolic process"/>
    <property type="evidence" value="ECO:0007669"/>
    <property type="project" value="InterPro"/>
</dbReference>
<dbReference type="KEGG" id="cgc:Cyagr_2424"/>
<dbReference type="SUPFAM" id="SSF81301">
    <property type="entry name" value="Nucleotidyltransferase"/>
    <property type="match status" value="1"/>
</dbReference>
<organism evidence="2 3">
    <name type="scientific">Cyanobium gracile (strain ATCC 27147 / PCC 6307)</name>
    <dbReference type="NCBI Taxonomy" id="292564"/>
    <lineage>
        <taxon>Bacteria</taxon>
        <taxon>Bacillati</taxon>
        <taxon>Cyanobacteriota</taxon>
        <taxon>Cyanophyceae</taxon>
        <taxon>Synechococcales</taxon>
        <taxon>Prochlorococcaceae</taxon>
        <taxon>Cyanobium</taxon>
    </lineage>
</organism>
<evidence type="ECO:0000259" key="1">
    <source>
        <dbReference type="SMART" id="SM00954"/>
    </source>
</evidence>
<evidence type="ECO:0000313" key="2">
    <source>
        <dbReference type="EMBL" id="AFY29530.1"/>
    </source>
</evidence>
<protein>
    <recommendedName>
        <fullName evidence="1">RelA/SpoT domain-containing protein</fullName>
    </recommendedName>
</protein>
<dbReference type="STRING" id="292564.Cyagr_2424"/>
<accession>K9P8T5</accession>
<sequence>MSFEHPLHSKSNVDKAGDLLRKSLTEDVDAQELAKAQDILSNWRASHSYIINTFQATLRDKTKKLNVECLIAQRLKRMPSILNKLRLRRTMRLSTMQDIAGIRVVVNSIQDVNRIAEAYRQAGFLHSRMPEDDYIVQPKPSGYRSLHQIYKYKNTQNPRYDGLFIELQIRTKVQHAWATAVETVDTFLKYSLKSSEGPEEWKNYFAQASSALAHIEKCQLVPRFEDQSKQQAFTATCESHARLGVQTKLQGYNLAASLPLTTRGSYYLLDLDTLSSRLEYTTYGRDRLAEASAAYIDLEKRYSGTDEHQIVLVSAQSLSNLRRAYPNYFLDSHEYLKLIKSMTKR</sequence>
<dbReference type="InterPro" id="IPR043519">
    <property type="entry name" value="NT_sf"/>
</dbReference>
<name>K9P8T5_CYAGP</name>
<reference evidence="3" key="1">
    <citation type="journal article" date="2013" name="Proc. Natl. Acad. Sci. U.S.A.">
        <title>Improving the coverage of the cyanobacterial phylum using diversity-driven genome sequencing.</title>
        <authorList>
            <person name="Shih P.M."/>
            <person name="Wu D."/>
            <person name="Latifi A."/>
            <person name="Axen S.D."/>
            <person name="Fewer D.P."/>
            <person name="Talla E."/>
            <person name="Calteau A."/>
            <person name="Cai F."/>
            <person name="Tandeau de Marsac N."/>
            <person name="Rippka R."/>
            <person name="Herdman M."/>
            <person name="Sivonen K."/>
            <person name="Coursin T."/>
            <person name="Laurent T."/>
            <person name="Goodwin L."/>
            <person name="Nolan M."/>
            <person name="Davenport K.W."/>
            <person name="Han C.S."/>
            <person name="Rubin E.M."/>
            <person name="Eisen J.A."/>
            <person name="Woyke T."/>
            <person name="Gugger M."/>
            <person name="Kerfeld C.A."/>
        </authorList>
    </citation>
    <scope>NUCLEOTIDE SEQUENCE [LARGE SCALE GENOMIC DNA]</scope>
    <source>
        <strain evidence="3">ATCC 27147 / PCC 6307</strain>
    </source>
</reference>
<dbReference type="RefSeq" id="WP_015109968.1">
    <property type="nucleotide sequence ID" value="NC_019675.1"/>
</dbReference>
<dbReference type="AlphaFoldDB" id="K9P8T5"/>
<dbReference type="eggNOG" id="COG2357">
    <property type="taxonomic scope" value="Bacteria"/>
</dbReference>
<dbReference type="EMBL" id="CP003495">
    <property type="protein sequence ID" value="AFY29530.1"/>
    <property type="molecule type" value="Genomic_DNA"/>
</dbReference>
<dbReference type="OrthoDB" id="9801824at2"/>
<dbReference type="PANTHER" id="PTHR47837:SF1">
    <property type="entry name" value="GTP PYROPHOSPHOKINASE YJBM"/>
    <property type="match status" value="1"/>
</dbReference>
<dbReference type="InterPro" id="IPR007685">
    <property type="entry name" value="RelA_SpoT"/>
</dbReference>
<evidence type="ECO:0000313" key="3">
    <source>
        <dbReference type="Proteomes" id="UP000010388"/>
    </source>
</evidence>
<dbReference type="Gene3D" id="3.30.460.10">
    <property type="entry name" value="Beta Polymerase, domain 2"/>
    <property type="match status" value="1"/>
</dbReference>